<dbReference type="GO" id="GO:0006508">
    <property type="term" value="P:proteolysis"/>
    <property type="evidence" value="ECO:0007669"/>
    <property type="project" value="UniProtKB-KW"/>
</dbReference>
<evidence type="ECO:0000313" key="3">
    <source>
        <dbReference type="EMBL" id="GAN34088.1"/>
    </source>
</evidence>
<dbReference type="EMBL" id="BAFN01000001">
    <property type="protein sequence ID" value="GAN34088.1"/>
    <property type="molecule type" value="Genomic_DNA"/>
</dbReference>
<organism evidence="3 4">
    <name type="scientific">Candidatus Brocadia sinica JPN1</name>
    <dbReference type="NCBI Taxonomy" id="1197129"/>
    <lineage>
        <taxon>Bacteria</taxon>
        <taxon>Pseudomonadati</taxon>
        <taxon>Planctomycetota</taxon>
        <taxon>Candidatus Brocadiia</taxon>
        <taxon>Candidatus Brocadiales</taxon>
        <taxon>Candidatus Brocadiaceae</taxon>
        <taxon>Candidatus Brocadia</taxon>
    </lineage>
</organism>
<gene>
    <name evidence="3" type="ORF">BROSI_A2623</name>
</gene>
<feature type="region of interest" description="Disordered" evidence="1">
    <location>
        <begin position="64"/>
        <end position="88"/>
    </location>
</feature>
<keyword evidence="2" id="KW-1133">Transmembrane helix</keyword>
<keyword evidence="2" id="KW-0472">Membrane</keyword>
<proteinExistence type="predicted"/>
<dbReference type="Proteomes" id="UP000032309">
    <property type="component" value="Unassembled WGS sequence"/>
</dbReference>
<feature type="transmembrane region" description="Helical" evidence="2">
    <location>
        <begin position="12"/>
        <end position="33"/>
    </location>
</feature>
<evidence type="ECO:0000313" key="4">
    <source>
        <dbReference type="Proteomes" id="UP000032309"/>
    </source>
</evidence>
<evidence type="ECO:0000256" key="2">
    <source>
        <dbReference type="SAM" id="Phobius"/>
    </source>
</evidence>
<feature type="transmembrane region" description="Helical" evidence="2">
    <location>
        <begin position="39"/>
        <end position="57"/>
    </location>
</feature>
<evidence type="ECO:0000256" key="1">
    <source>
        <dbReference type="SAM" id="MobiDB-lite"/>
    </source>
</evidence>
<reference evidence="4" key="1">
    <citation type="journal article" date="2015" name="Genome Announc.">
        <title>Draft Genome Sequence of an Anaerobic Ammonium-Oxidizing Bacterium, "Candidatus Brocadia sinica".</title>
        <authorList>
            <person name="Oshiki M."/>
            <person name="Shinyako-Hata K."/>
            <person name="Satoh H."/>
            <person name="Okabe S."/>
        </authorList>
    </citation>
    <scope>NUCLEOTIDE SEQUENCE [LARGE SCALE GENOMIC DNA]</scope>
    <source>
        <strain evidence="4">JPN1</strain>
    </source>
</reference>
<feature type="compositionally biased region" description="Basic and acidic residues" evidence="1">
    <location>
        <begin position="78"/>
        <end position="88"/>
    </location>
</feature>
<keyword evidence="3" id="KW-0378">Hydrolase</keyword>
<keyword evidence="2" id="KW-0812">Transmembrane</keyword>
<accession>A0ABQ0JZ81</accession>
<keyword evidence="4" id="KW-1185">Reference proteome</keyword>
<sequence length="88" mass="9749">MENLLASLRIYLMVIVFFSSCFLGMMSGVSLPILALRSIVIVSAVGVLSHLFIKYFVSVAKTVPSEEPDQPHNSVLQRADHTIDQNNK</sequence>
<dbReference type="GO" id="GO:0008233">
    <property type="term" value="F:peptidase activity"/>
    <property type="evidence" value="ECO:0007669"/>
    <property type="project" value="UniProtKB-KW"/>
</dbReference>
<keyword evidence="3" id="KW-0645">Protease</keyword>
<comment type="caution">
    <text evidence="3">The sequence shown here is derived from an EMBL/GenBank/DDBJ whole genome shotgun (WGS) entry which is preliminary data.</text>
</comment>
<protein>
    <submittedName>
        <fullName evidence="3">ATP-dependent Lon protease</fullName>
    </submittedName>
</protein>
<name>A0ABQ0JZ81_9BACT</name>